<accession>A0ABD6D1X0</accession>
<organism evidence="1 2">
    <name type="scientific">Haloplanus ruber</name>
    <dbReference type="NCBI Taxonomy" id="869892"/>
    <lineage>
        <taxon>Archaea</taxon>
        <taxon>Methanobacteriati</taxon>
        <taxon>Methanobacteriota</taxon>
        <taxon>Stenosarchaea group</taxon>
        <taxon>Halobacteria</taxon>
        <taxon>Halobacteriales</taxon>
        <taxon>Haloferacaceae</taxon>
        <taxon>Haloplanus</taxon>
    </lineage>
</organism>
<dbReference type="Proteomes" id="UP001597075">
    <property type="component" value="Unassembled WGS sequence"/>
</dbReference>
<name>A0ABD6D1X0_9EURY</name>
<reference evidence="1 2" key="1">
    <citation type="journal article" date="2019" name="Int. J. Syst. Evol. Microbiol.">
        <title>The Global Catalogue of Microorganisms (GCM) 10K type strain sequencing project: providing services to taxonomists for standard genome sequencing and annotation.</title>
        <authorList>
            <consortium name="The Broad Institute Genomics Platform"/>
            <consortium name="The Broad Institute Genome Sequencing Center for Infectious Disease"/>
            <person name="Wu L."/>
            <person name="Ma J."/>
        </authorList>
    </citation>
    <scope>NUCLEOTIDE SEQUENCE [LARGE SCALE GENOMIC DNA]</scope>
    <source>
        <strain evidence="1 2">CGMCC 1.10594</strain>
    </source>
</reference>
<sequence>MFLYRSTAVSVAVFTLVMITSAPVMGAAPMMVADTTENSAAERMEHPDKFSWSEIQPTNGPTDRLRSARVATFGQTDGSDVSIAANSSGTDGGLDVGIELQQEATVSQDGSVDIETYPDNRANQSVSGTLELVIDQNRDNIFNTNETVASRQISLSADEYSTKVLTYSDVQLASGDYEYQARLSSDGQTVTSFTNGTLTVTGNDTSDGNDGNQSETAEFLSASQSEATLAPGEEITLSYRVQNPLEKPTSMLIEFPNLPANVSIQSVDGDVAQELLGSTPPGVVTSELAADGSATVDLTLTVPENATTGQKTVTTDATASSNQGTLTNTTTTTLTVTEQDPLVNRFGGSDNEIGNLDILRAVNAANTNQEVGGEPVSNLDVLELINRANQ</sequence>
<protein>
    <recommendedName>
        <fullName evidence="3">DUF11 domain-containing protein</fullName>
    </recommendedName>
</protein>
<comment type="caution">
    <text evidence="1">The sequence shown here is derived from an EMBL/GenBank/DDBJ whole genome shotgun (WGS) entry which is preliminary data.</text>
</comment>
<gene>
    <name evidence="1" type="ORF">ACFSBJ_17015</name>
</gene>
<keyword evidence="2" id="KW-1185">Reference proteome</keyword>
<evidence type="ECO:0008006" key="3">
    <source>
        <dbReference type="Google" id="ProtNLM"/>
    </source>
</evidence>
<evidence type="ECO:0000313" key="2">
    <source>
        <dbReference type="Proteomes" id="UP001597075"/>
    </source>
</evidence>
<proteinExistence type="predicted"/>
<evidence type="ECO:0000313" key="1">
    <source>
        <dbReference type="EMBL" id="MFD1635419.1"/>
    </source>
</evidence>
<dbReference type="EMBL" id="JBHUDL010000032">
    <property type="protein sequence ID" value="MFD1635419.1"/>
    <property type="molecule type" value="Genomic_DNA"/>
</dbReference>
<dbReference type="AlphaFoldDB" id="A0ABD6D1X0"/>
<dbReference type="RefSeq" id="WP_256407093.1">
    <property type="nucleotide sequence ID" value="NZ_CP187154.1"/>
</dbReference>